<keyword evidence="6" id="KW-1185">Reference proteome</keyword>
<dbReference type="SUPFAM" id="SSF53738">
    <property type="entry name" value="Phosphoglucomutase, first 3 domains"/>
    <property type="match status" value="1"/>
</dbReference>
<organism evidence="5 6">
    <name type="scientific">Strongylus vulgaris</name>
    <name type="common">Blood worm</name>
    <dbReference type="NCBI Taxonomy" id="40348"/>
    <lineage>
        <taxon>Eukaryota</taxon>
        <taxon>Metazoa</taxon>
        <taxon>Ecdysozoa</taxon>
        <taxon>Nematoda</taxon>
        <taxon>Chromadorea</taxon>
        <taxon>Rhabditida</taxon>
        <taxon>Rhabditina</taxon>
        <taxon>Rhabditomorpha</taxon>
        <taxon>Strongyloidea</taxon>
        <taxon>Strongylidae</taxon>
        <taxon>Strongylus</taxon>
    </lineage>
</organism>
<evidence type="ECO:0000256" key="3">
    <source>
        <dbReference type="ARBA" id="ARBA00023235"/>
    </source>
</evidence>
<dbReference type="GO" id="GO:0008973">
    <property type="term" value="F:phosphopentomutase activity"/>
    <property type="evidence" value="ECO:0007669"/>
    <property type="project" value="TreeGrafter"/>
</dbReference>
<evidence type="ECO:0000313" key="6">
    <source>
        <dbReference type="Proteomes" id="UP000270094"/>
    </source>
</evidence>
<dbReference type="OrthoDB" id="8300170at2759"/>
<dbReference type="Gene3D" id="3.40.120.10">
    <property type="entry name" value="Alpha-D-Glucose-1,6-Bisphosphate, subunit A, domain 3"/>
    <property type="match status" value="1"/>
</dbReference>
<dbReference type="InterPro" id="IPR016055">
    <property type="entry name" value="A-D-PHexomutase_a/b/a-I/II/III"/>
</dbReference>
<dbReference type="EMBL" id="UYYB01027053">
    <property type="protein sequence ID" value="VDM72750.1"/>
    <property type="molecule type" value="Genomic_DNA"/>
</dbReference>
<accession>A0A3P7IIE2</accession>
<dbReference type="GO" id="GO:0006166">
    <property type="term" value="P:purine ribonucleoside salvage"/>
    <property type="evidence" value="ECO:0007669"/>
    <property type="project" value="TreeGrafter"/>
</dbReference>
<dbReference type="Pfam" id="PF02880">
    <property type="entry name" value="PGM_PMM_III"/>
    <property type="match status" value="1"/>
</dbReference>
<dbReference type="GO" id="GO:0046872">
    <property type="term" value="F:metal ion binding"/>
    <property type="evidence" value="ECO:0007669"/>
    <property type="project" value="UniProtKB-KW"/>
</dbReference>
<feature type="domain" description="Alpha-D-phosphohexomutase alpha/beta/alpha" evidence="4">
    <location>
        <begin position="44"/>
        <end position="129"/>
    </location>
</feature>
<dbReference type="GO" id="GO:0005975">
    <property type="term" value="P:carbohydrate metabolic process"/>
    <property type="evidence" value="ECO:0007669"/>
    <property type="project" value="InterPro"/>
</dbReference>
<proteinExistence type="predicted"/>
<evidence type="ECO:0000256" key="1">
    <source>
        <dbReference type="ARBA" id="ARBA00022723"/>
    </source>
</evidence>
<dbReference type="PANTHER" id="PTHR45745">
    <property type="entry name" value="PHOSPHOMANNOMUTASE 45A"/>
    <property type="match status" value="1"/>
</dbReference>
<evidence type="ECO:0000313" key="5">
    <source>
        <dbReference type="EMBL" id="VDM72750.1"/>
    </source>
</evidence>
<reference evidence="5 6" key="1">
    <citation type="submission" date="2018-11" db="EMBL/GenBank/DDBJ databases">
        <authorList>
            <consortium name="Pathogen Informatics"/>
        </authorList>
    </citation>
    <scope>NUCLEOTIDE SEQUENCE [LARGE SCALE GENOMIC DNA]</scope>
</reference>
<dbReference type="GO" id="GO:0005634">
    <property type="term" value="C:nucleus"/>
    <property type="evidence" value="ECO:0007669"/>
    <property type="project" value="TreeGrafter"/>
</dbReference>
<sequence length="154" mass="17790">MEDYDKPFFTLNVYRKNLDDFCIYLDPESLWSLCFSGEWRVFTGNEMGALLTWWVWTNWHKANPNVNKSDVYMINSAVSSQIVKTIAEAEGFKSDVTLTGFKWMGNKADELRAKGKTVILAWEESIGYMPGHTLDKVSSNYSETDLEWTGYRQA</sequence>
<keyword evidence="3" id="KW-0413">Isomerase</keyword>
<protein>
    <recommendedName>
        <fullName evidence="4">Alpha-D-phosphohexomutase alpha/beta/alpha domain-containing protein</fullName>
    </recommendedName>
</protein>
<keyword evidence="2" id="KW-0460">Magnesium</keyword>
<keyword evidence="1" id="KW-0479">Metal-binding</keyword>
<dbReference type="InterPro" id="IPR005846">
    <property type="entry name" value="A-D-PHexomutase_a/b/a-III"/>
</dbReference>
<dbReference type="AlphaFoldDB" id="A0A3P7IIE2"/>
<dbReference type="Proteomes" id="UP000270094">
    <property type="component" value="Unassembled WGS sequence"/>
</dbReference>
<evidence type="ECO:0000256" key="2">
    <source>
        <dbReference type="ARBA" id="ARBA00022842"/>
    </source>
</evidence>
<evidence type="ECO:0000259" key="4">
    <source>
        <dbReference type="Pfam" id="PF02880"/>
    </source>
</evidence>
<name>A0A3P7IIE2_STRVU</name>
<dbReference type="PANTHER" id="PTHR45745:SF1">
    <property type="entry name" value="PHOSPHOGLUCOMUTASE 2B-RELATED"/>
    <property type="match status" value="1"/>
</dbReference>
<gene>
    <name evidence="5" type="ORF">SVUK_LOCUS7748</name>
</gene>